<gene>
    <name evidence="1" type="ORF">roselon_00477</name>
</gene>
<reference evidence="1 2" key="1">
    <citation type="submission" date="2013-03" db="EMBL/GenBank/DDBJ databases">
        <authorList>
            <person name="Fiebig A."/>
            <person name="Goeker M."/>
            <person name="Klenk H.-P.P."/>
        </authorList>
    </citation>
    <scope>NUCLEOTIDE SEQUENCE [LARGE SCALE GENOMIC DNA]</scope>
    <source>
        <strain evidence="2">DSM 19469</strain>
    </source>
</reference>
<dbReference type="RefSeq" id="WP_156945706.1">
    <property type="nucleotide sequence ID" value="NZ_CP004372.1"/>
</dbReference>
<keyword evidence="2" id="KW-1185">Reference proteome</keyword>
<evidence type="ECO:0000313" key="1">
    <source>
        <dbReference type="EMBL" id="AHM02918.1"/>
    </source>
</evidence>
<dbReference type="KEGG" id="red:roselon_00477"/>
<dbReference type="HOGENOM" id="CLU_085059_0_0_5"/>
<protein>
    <submittedName>
        <fullName evidence="1">Uncharacterized protein</fullName>
    </submittedName>
</protein>
<organism evidence="1 2">
    <name type="scientific">Roseicyclus elongatus DSM 19469</name>
    <dbReference type="NCBI Taxonomy" id="1294273"/>
    <lineage>
        <taxon>Bacteria</taxon>
        <taxon>Pseudomonadati</taxon>
        <taxon>Pseudomonadota</taxon>
        <taxon>Alphaproteobacteria</taxon>
        <taxon>Rhodobacterales</taxon>
        <taxon>Roseobacteraceae</taxon>
        <taxon>Roseicyclus</taxon>
    </lineage>
</organism>
<dbReference type="Proteomes" id="UP000019593">
    <property type="component" value="Chromosome"/>
</dbReference>
<evidence type="ECO:0000313" key="2">
    <source>
        <dbReference type="Proteomes" id="UP000019593"/>
    </source>
</evidence>
<dbReference type="STRING" id="1294273.roselon_00477"/>
<proteinExistence type="predicted"/>
<dbReference type="OrthoDB" id="7857490at2"/>
<name>W8RPJ7_9RHOB</name>
<sequence length="228" mass="24438">MPCLSAPGLAGPWAREDGDLFLSFSISGEETQTDLVLGEVVPDRHASIYAEYGLGHRLTAGLDLGWGETAQMAAAYLRRTLTAPDSRWQVALDAGIAGRWQDGADPVPLLRLGAALGYGFGGWQIGADWLPLGHQGGWMTLDATTLTDPETGDTIWQGEATIGLHMADRLRIALALKAEDWPEADLTVSARPSVIYSFTDRTAVQLGAHMAVQGSDAVGLSFSLWQEF</sequence>
<accession>W8RPJ7</accession>
<dbReference type="eggNOG" id="ENOG50307R7">
    <property type="taxonomic scope" value="Bacteria"/>
</dbReference>
<dbReference type="EMBL" id="CP004372">
    <property type="protein sequence ID" value="AHM02918.1"/>
    <property type="molecule type" value="Genomic_DNA"/>
</dbReference>
<dbReference type="AlphaFoldDB" id="W8RPJ7"/>